<dbReference type="PRINTS" id="PR00474">
    <property type="entry name" value="GLU5KINASE"/>
</dbReference>
<dbReference type="FunFam" id="3.40.1160.10:FF:000040">
    <property type="entry name" value="Glutamate 5-kinase"/>
    <property type="match status" value="1"/>
</dbReference>
<evidence type="ECO:0000256" key="6">
    <source>
        <dbReference type="ARBA" id="ARBA00022777"/>
    </source>
</evidence>
<reference evidence="10" key="1">
    <citation type="submission" date="2022-10" db="EMBL/GenBank/DDBJ databases">
        <authorList>
            <person name="Yu W.X."/>
        </authorList>
    </citation>
    <scope>NUCLEOTIDE SEQUENCE</scope>
    <source>
        <strain evidence="10">D04</strain>
    </source>
</reference>
<evidence type="ECO:0000256" key="8">
    <source>
        <dbReference type="HAMAP-Rule" id="MF_00456"/>
    </source>
</evidence>
<comment type="subcellular location">
    <subcellularLocation>
        <location evidence="8">Cytoplasm</location>
    </subcellularLocation>
</comment>
<comment type="function">
    <text evidence="8">Catalyzes the transfer of a phosphate group to glutamate to form L-glutamate 5-phosphate.</text>
</comment>
<dbReference type="GO" id="GO:0055129">
    <property type="term" value="P:L-proline biosynthetic process"/>
    <property type="evidence" value="ECO:0007669"/>
    <property type="project" value="UniProtKB-UniRule"/>
</dbReference>
<evidence type="ECO:0000256" key="4">
    <source>
        <dbReference type="ARBA" id="ARBA00022679"/>
    </source>
</evidence>
<evidence type="ECO:0000256" key="2">
    <source>
        <dbReference type="ARBA" id="ARBA00022605"/>
    </source>
</evidence>
<evidence type="ECO:0000256" key="7">
    <source>
        <dbReference type="ARBA" id="ARBA00022840"/>
    </source>
</evidence>
<keyword evidence="1 8" id="KW-0963">Cytoplasm</keyword>
<comment type="caution">
    <text evidence="10">The sequence shown here is derived from an EMBL/GenBank/DDBJ whole genome shotgun (WGS) entry which is preliminary data.</text>
</comment>
<dbReference type="InterPro" id="IPR015947">
    <property type="entry name" value="PUA-like_sf"/>
</dbReference>
<dbReference type="Gene3D" id="3.40.1160.10">
    <property type="entry name" value="Acetylglutamate kinase-like"/>
    <property type="match status" value="1"/>
</dbReference>
<dbReference type="InterPro" id="IPR005715">
    <property type="entry name" value="Glu_5kinase/COase_Synthase"/>
</dbReference>
<dbReference type="InterPro" id="IPR001057">
    <property type="entry name" value="Glu/AcGlu_kinase"/>
</dbReference>
<dbReference type="InterPro" id="IPR002478">
    <property type="entry name" value="PUA"/>
</dbReference>
<dbReference type="GO" id="GO:0003723">
    <property type="term" value="F:RNA binding"/>
    <property type="evidence" value="ECO:0007669"/>
    <property type="project" value="InterPro"/>
</dbReference>
<dbReference type="InterPro" id="IPR001048">
    <property type="entry name" value="Asp/Glu/Uridylate_kinase"/>
</dbReference>
<dbReference type="GO" id="GO:0005524">
    <property type="term" value="F:ATP binding"/>
    <property type="evidence" value="ECO:0007669"/>
    <property type="project" value="UniProtKB-KW"/>
</dbReference>
<comment type="pathway">
    <text evidence="8">Amino-acid biosynthesis; L-proline biosynthesis; L-glutamate 5-semialdehyde from L-glutamate: step 1/2.</text>
</comment>
<keyword evidence="4 8" id="KW-0808">Transferase</keyword>
<evidence type="ECO:0000259" key="9">
    <source>
        <dbReference type="SMART" id="SM00359"/>
    </source>
</evidence>
<comment type="similarity">
    <text evidence="8">Belongs to the glutamate 5-kinase family.</text>
</comment>
<dbReference type="RefSeq" id="WP_301197574.1">
    <property type="nucleotide sequence ID" value="NZ_JAPDPI010000002.1"/>
</dbReference>
<dbReference type="HAMAP" id="MF_00456">
    <property type="entry name" value="ProB"/>
    <property type="match status" value="1"/>
</dbReference>
<dbReference type="CDD" id="cd21157">
    <property type="entry name" value="PUA_G5K"/>
    <property type="match status" value="1"/>
</dbReference>
<keyword evidence="5 8" id="KW-0547">Nucleotide-binding</keyword>
<dbReference type="EMBL" id="JAPDPI010000002">
    <property type="protein sequence ID" value="MCW3804353.1"/>
    <property type="molecule type" value="Genomic_DNA"/>
</dbReference>
<keyword evidence="11" id="KW-1185">Reference proteome</keyword>
<dbReference type="InterPro" id="IPR041739">
    <property type="entry name" value="G5K_ProB"/>
</dbReference>
<protein>
    <recommendedName>
        <fullName evidence="8">Glutamate 5-kinase</fullName>
        <ecNumber evidence="8">2.7.2.11</ecNumber>
    </recommendedName>
    <alternativeName>
        <fullName evidence="8">Gamma-glutamyl kinase</fullName>
        <shortName evidence="8">GK</shortName>
    </alternativeName>
</protein>
<dbReference type="PROSITE" id="PS50890">
    <property type="entry name" value="PUA"/>
    <property type="match status" value="1"/>
</dbReference>
<keyword evidence="6 8" id="KW-0418">Kinase</keyword>
<evidence type="ECO:0000313" key="11">
    <source>
        <dbReference type="Proteomes" id="UP001207408"/>
    </source>
</evidence>
<dbReference type="EC" id="2.7.2.11" evidence="8"/>
<evidence type="ECO:0000256" key="5">
    <source>
        <dbReference type="ARBA" id="ARBA00022741"/>
    </source>
</evidence>
<keyword evidence="2 8" id="KW-0028">Amino-acid biosynthesis</keyword>
<dbReference type="InterPro" id="IPR036393">
    <property type="entry name" value="AceGlu_kinase-like_sf"/>
</dbReference>
<dbReference type="GO" id="GO:0004349">
    <property type="term" value="F:glutamate 5-kinase activity"/>
    <property type="evidence" value="ECO:0007669"/>
    <property type="project" value="UniProtKB-UniRule"/>
</dbReference>
<evidence type="ECO:0000256" key="1">
    <source>
        <dbReference type="ARBA" id="ARBA00022490"/>
    </source>
</evidence>
<dbReference type="Pfam" id="PF00696">
    <property type="entry name" value="AA_kinase"/>
    <property type="match status" value="1"/>
</dbReference>
<sequence length="357" mass="38936">MFKSITIKIGSNVLTNTDGTLHQERVSHLVDQIASLHKKNKKIILVSSGAVAAGRTMVKLNKKTDTVSSRQLLSSVGQVKLLNTYSALFEKHGIQCAQVLVTKQDFRSREHYLNMKNCLSTLIENGIVPIINENDAVSVTALMFTDNDELAGLLSSMMNSEALIILSNVNGIYDGDPKDKGAKVIRTVDSTNADLSAFISTTKSNFGRGGMLTKCHIAQKTAISGTSVHIANGTIPNILVDLNNSADTVEHTRFLPGEKYPAIKKWIAYSESFTNAEVIINKGAFEALNSSKATSLLLAGVIKINGNFKKGDLIKIISEDGKDVGIGKAQYDKTKAIEHLSDSKYQALIHYDYLYIR</sequence>
<keyword evidence="7 8" id="KW-0067">ATP-binding</keyword>
<dbReference type="GO" id="GO:0005829">
    <property type="term" value="C:cytosol"/>
    <property type="evidence" value="ECO:0007669"/>
    <property type="project" value="TreeGrafter"/>
</dbReference>
<dbReference type="PANTHER" id="PTHR43654:SF1">
    <property type="entry name" value="ISOPENTENYL PHOSPHATE KINASE"/>
    <property type="match status" value="1"/>
</dbReference>
<dbReference type="SMART" id="SM00359">
    <property type="entry name" value="PUA"/>
    <property type="match status" value="1"/>
</dbReference>
<dbReference type="SUPFAM" id="SSF53633">
    <property type="entry name" value="Carbamate kinase-like"/>
    <property type="match status" value="1"/>
</dbReference>
<feature type="binding site" evidence="8">
    <location>
        <position position="8"/>
    </location>
    <ligand>
        <name>ATP</name>
        <dbReference type="ChEBI" id="CHEBI:30616"/>
    </ligand>
</feature>
<comment type="catalytic activity">
    <reaction evidence="8">
        <text>L-glutamate + ATP = L-glutamyl 5-phosphate + ADP</text>
        <dbReference type="Rhea" id="RHEA:14877"/>
        <dbReference type="ChEBI" id="CHEBI:29985"/>
        <dbReference type="ChEBI" id="CHEBI:30616"/>
        <dbReference type="ChEBI" id="CHEBI:58274"/>
        <dbReference type="ChEBI" id="CHEBI:456216"/>
        <dbReference type="EC" id="2.7.2.11"/>
    </reaction>
</comment>
<comment type="caution">
    <text evidence="8">Lacks conserved residue(s) required for the propagation of feature annotation.</text>
</comment>
<dbReference type="InterPro" id="IPR036974">
    <property type="entry name" value="PUA_sf"/>
</dbReference>
<proteinExistence type="inferred from homology"/>
<dbReference type="Gene3D" id="2.30.130.10">
    <property type="entry name" value="PUA domain"/>
    <property type="match status" value="1"/>
</dbReference>
<feature type="binding site" evidence="8">
    <location>
        <position position="48"/>
    </location>
    <ligand>
        <name>substrate</name>
    </ligand>
</feature>
<feature type="binding site" evidence="8">
    <location>
        <position position="135"/>
    </location>
    <ligand>
        <name>substrate</name>
    </ligand>
</feature>
<dbReference type="AlphaFoldDB" id="A0AAE3SIE1"/>
<feature type="domain" description="PUA" evidence="9">
    <location>
        <begin position="276"/>
        <end position="350"/>
    </location>
</feature>
<feature type="binding site" evidence="8">
    <location>
        <position position="147"/>
    </location>
    <ligand>
        <name>substrate</name>
    </ligand>
</feature>
<accession>A0AAE3SIE1</accession>
<gene>
    <name evidence="8 10" type="primary">proB</name>
    <name evidence="10" type="ORF">OM074_01885</name>
</gene>
<dbReference type="PANTHER" id="PTHR43654">
    <property type="entry name" value="GLUTAMATE 5-KINASE"/>
    <property type="match status" value="1"/>
</dbReference>
<organism evidence="10 11">
    <name type="scientific">Plebeiibacterium marinum</name>
    <dbReference type="NCBI Taxonomy" id="2992111"/>
    <lineage>
        <taxon>Bacteria</taxon>
        <taxon>Pseudomonadati</taxon>
        <taxon>Bacteroidota</taxon>
        <taxon>Bacteroidia</taxon>
        <taxon>Marinilabiliales</taxon>
        <taxon>Marinilabiliaceae</taxon>
        <taxon>Plebeiibacterium</taxon>
    </lineage>
</organism>
<dbReference type="InterPro" id="IPR011529">
    <property type="entry name" value="Glu_5kinase"/>
</dbReference>
<name>A0AAE3SIE1_9BACT</name>
<dbReference type="SUPFAM" id="SSF88697">
    <property type="entry name" value="PUA domain-like"/>
    <property type="match status" value="1"/>
</dbReference>
<evidence type="ECO:0000313" key="10">
    <source>
        <dbReference type="EMBL" id="MCW3804353.1"/>
    </source>
</evidence>
<dbReference type="NCBIfam" id="TIGR01027">
    <property type="entry name" value="proB"/>
    <property type="match status" value="1"/>
</dbReference>
<dbReference type="PIRSF" id="PIRSF000729">
    <property type="entry name" value="GK"/>
    <property type="match status" value="1"/>
</dbReference>
<keyword evidence="3 8" id="KW-0641">Proline biosynthesis</keyword>
<dbReference type="CDD" id="cd04242">
    <property type="entry name" value="AAK_G5K_ProB"/>
    <property type="match status" value="1"/>
</dbReference>
<dbReference type="Proteomes" id="UP001207408">
    <property type="component" value="Unassembled WGS sequence"/>
</dbReference>
<dbReference type="Pfam" id="PF01472">
    <property type="entry name" value="PUA"/>
    <property type="match status" value="1"/>
</dbReference>
<evidence type="ECO:0000256" key="3">
    <source>
        <dbReference type="ARBA" id="ARBA00022650"/>
    </source>
</evidence>